<keyword evidence="4" id="KW-1185">Reference proteome</keyword>
<evidence type="ECO:0000259" key="2">
    <source>
        <dbReference type="PROSITE" id="PS50042"/>
    </source>
</evidence>
<reference evidence="3" key="1">
    <citation type="submission" date="2021-02" db="EMBL/GenBank/DDBJ databases">
        <authorList>
            <person name="Dougan E. K."/>
            <person name="Rhodes N."/>
            <person name="Thang M."/>
            <person name="Chan C."/>
        </authorList>
    </citation>
    <scope>NUCLEOTIDE SEQUENCE</scope>
</reference>
<feature type="domain" description="Cyclic nucleotide-binding" evidence="2">
    <location>
        <begin position="537"/>
        <end position="595"/>
    </location>
</feature>
<feature type="compositionally biased region" description="Acidic residues" evidence="1">
    <location>
        <begin position="175"/>
        <end position="186"/>
    </location>
</feature>
<dbReference type="Gene3D" id="2.60.120.10">
    <property type="entry name" value="Jelly Rolls"/>
    <property type="match status" value="1"/>
</dbReference>
<dbReference type="SUPFAM" id="SSF51206">
    <property type="entry name" value="cAMP-binding domain-like"/>
    <property type="match status" value="1"/>
</dbReference>
<protein>
    <recommendedName>
        <fullName evidence="2">Cyclic nucleotide-binding domain-containing protein</fullName>
    </recommendedName>
</protein>
<accession>A0A813G492</accession>
<feature type="region of interest" description="Disordered" evidence="1">
    <location>
        <begin position="231"/>
        <end position="312"/>
    </location>
</feature>
<feature type="region of interest" description="Disordered" evidence="1">
    <location>
        <begin position="116"/>
        <end position="137"/>
    </location>
</feature>
<name>A0A813G492_POLGL</name>
<organism evidence="3 4">
    <name type="scientific">Polarella glacialis</name>
    <name type="common">Dinoflagellate</name>
    <dbReference type="NCBI Taxonomy" id="89957"/>
    <lineage>
        <taxon>Eukaryota</taxon>
        <taxon>Sar</taxon>
        <taxon>Alveolata</taxon>
        <taxon>Dinophyceae</taxon>
        <taxon>Suessiales</taxon>
        <taxon>Suessiaceae</taxon>
        <taxon>Polarella</taxon>
    </lineage>
</organism>
<dbReference type="OrthoDB" id="10683976at2759"/>
<dbReference type="EMBL" id="CAJNNV010027202">
    <property type="protein sequence ID" value="CAE8619695.1"/>
    <property type="molecule type" value="Genomic_DNA"/>
</dbReference>
<feature type="region of interest" description="Disordered" evidence="1">
    <location>
        <begin position="151"/>
        <end position="186"/>
    </location>
</feature>
<proteinExistence type="predicted"/>
<feature type="compositionally biased region" description="Basic and acidic residues" evidence="1">
    <location>
        <begin position="585"/>
        <end position="594"/>
    </location>
</feature>
<dbReference type="PANTHER" id="PTHR23011">
    <property type="entry name" value="CYCLIC NUCLEOTIDE-BINDING DOMAIN CONTAINING PROTEIN"/>
    <property type="match status" value="1"/>
</dbReference>
<dbReference type="InterPro" id="IPR014710">
    <property type="entry name" value="RmlC-like_jellyroll"/>
</dbReference>
<gene>
    <name evidence="3" type="ORF">PGLA1383_LOCUS37284</name>
</gene>
<feature type="compositionally biased region" description="Polar residues" evidence="1">
    <location>
        <begin position="122"/>
        <end position="131"/>
    </location>
</feature>
<evidence type="ECO:0000313" key="4">
    <source>
        <dbReference type="Proteomes" id="UP000654075"/>
    </source>
</evidence>
<sequence length="797" mass="86392">MASTETAEAGEAPAGSKLLSPSNKANNSNNSNNSIALRNAPRVAKLGVLAIIAPRMRRLSALAVVSARARSNSNSSNNNNNKSVIRKLSGLAPVFSDKDPKYNNNNNKNNKQEVQFAEADSSLPNPTSPSGPENHPLRARRKLGTQRWKGNAFLGDLSPTTAAPDFPAEAVDPAENSDSDDDDDEEVEEFVSAMLRVFESGTVRDMRSLAPELTRVDPWWRAHVEEAQIHHNSRRSNIRVLPKSGEKPSRLSQFDPNPNDLAQLWGELSTPGPWHPLADPELDASPKDDSAGQKRKRKKKWGGGAGGATSSATEIQCGDRRCLHYLRVVTELQLERQRVTFALRAVPSSRPGEPHARSEEQLQLLVKLVETQPELANLPRPLLKQVAGAATYLSVAPGQILRVVRVKWGIVFSACVIEGKVVVHKKVHDVEELAEEALLLPKAPLRSKSQPISLATALKRVNFGAPQVEVEVEGPAEQGQAEFDRADADFDGDCAEAEHPLRRNYHGHDRADGDEQDCSCAEAADVGLGADARKVRLGVGAAFGARSLLKREARTASVLTLEPTKLMVVTREDYGLLIRSAQAAETRENTDIRPRGKGKGKGKQPYLEPPEKRRRVESRGREQSRDIVGLVKATAELSLQTARNSRIHSGMALTTILVPESPSISAGLAVESVSQPLLTDLHRWARLVLALSQDEKVSAQHRTVLLEHAQATASIDALLGQVLSCSIVPTFADTKIIKIQFAVASVIQTTAAAVIGALVDLGGEAKFGPPPRTSAERAESYVRGLERHMETTAGAPE</sequence>
<dbReference type="PANTHER" id="PTHR23011:SF28">
    <property type="entry name" value="CYCLIC NUCLEOTIDE-BINDING DOMAIN CONTAINING PROTEIN"/>
    <property type="match status" value="1"/>
</dbReference>
<dbReference type="InterPro" id="IPR018490">
    <property type="entry name" value="cNMP-bd_dom_sf"/>
</dbReference>
<dbReference type="InterPro" id="IPR000595">
    <property type="entry name" value="cNMP-bd_dom"/>
</dbReference>
<comment type="caution">
    <text evidence="3">The sequence shown here is derived from an EMBL/GenBank/DDBJ whole genome shotgun (WGS) entry which is preliminary data.</text>
</comment>
<dbReference type="Proteomes" id="UP000654075">
    <property type="component" value="Unassembled WGS sequence"/>
</dbReference>
<evidence type="ECO:0000256" key="1">
    <source>
        <dbReference type="SAM" id="MobiDB-lite"/>
    </source>
</evidence>
<feature type="region of interest" description="Disordered" evidence="1">
    <location>
        <begin position="583"/>
        <end position="623"/>
    </location>
</feature>
<dbReference type="AlphaFoldDB" id="A0A813G492"/>
<evidence type="ECO:0000313" key="3">
    <source>
        <dbReference type="EMBL" id="CAE8619695.1"/>
    </source>
</evidence>
<dbReference type="PROSITE" id="PS50042">
    <property type="entry name" value="CNMP_BINDING_3"/>
    <property type="match status" value="1"/>
</dbReference>
<feature type="region of interest" description="Disordered" evidence="1">
    <location>
        <begin position="1"/>
        <end position="34"/>
    </location>
</feature>